<feature type="region of interest" description="Disordered" evidence="1">
    <location>
        <begin position="35"/>
        <end position="55"/>
    </location>
</feature>
<evidence type="ECO:0000313" key="2">
    <source>
        <dbReference type="EMBL" id="AXG79037.1"/>
    </source>
</evidence>
<keyword evidence="3" id="KW-1185">Reference proteome</keyword>
<proteinExistence type="predicted"/>
<dbReference type="EMBL" id="CP031194">
    <property type="protein sequence ID" value="AXG79037.1"/>
    <property type="molecule type" value="Genomic_DNA"/>
</dbReference>
<accession>A0A345HQR3</accession>
<evidence type="ECO:0000256" key="1">
    <source>
        <dbReference type="SAM" id="MobiDB-lite"/>
    </source>
</evidence>
<dbReference type="RefSeq" id="WP_114660371.1">
    <property type="nucleotide sequence ID" value="NZ_CP031194.1"/>
</dbReference>
<dbReference type="AlphaFoldDB" id="A0A345HQR3"/>
<dbReference type="InterPro" id="IPR046183">
    <property type="entry name" value="DUF6211"/>
</dbReference>
<evidence type="ECO:0000313" key="3">
    <source>
        <dbReference type="Proteomes" id="UP000253868"/>
    </source>
</evidence>
<dbReference type="OrthoDB" id="4218792at2"/>
<name>A0A345HQR3_9ACTN</name>
<dbReference type="KEGG" id="spad:DVK44_16565"/>
<sequence length="95" mass="10147">MLCDHHPDAPRPGDLARLRPGNSIGADTFVIVEDFPPSGASGPNGGHVVLNRPDGRRGHEDWAAAVTVDQISALTRIEPDGSRTWGPAPHPEDIR</sequence>
<dbReference type="Pfam" id="PF19716">
    <property type="entry name" value="DUF6211"/>
    <property type="match status" value="1"/>
</dbReference>
<protein>
    <submittedName>
        <fullName evidence="2">Uncharacterized protein</fullName>
    </submittedName>
</protein>
<gene>
    <name evidence="2" type="ORF">DVK44_16565</name>
</gene>
<organism evidence="2 3">
    <name type="scientific">Streptomyces paludis</name>
    <dbReference type="NCBI Taxonomy" id="2282738"/>
    <lineage>
        <taxon>Bacteria</taxon>
        <taxon>Bacillati</taxon>
        <taxon>Actinomycetota</taxon>
        <taxon>Actinomycetes</taxon>
        <taxon>Kitasatosporales</taxon>
        <taxon>Streptomycetaceae</taxon>
        <taxon>Streptomyces</taxon>
    </lineage>
</organism>
<dbReference type="Proteomes" id="UP000253868">
    <property type="component" value="Chromosome"/>
</dbReference>
<reference evidence="3" key="1">
    <citation type="submission" date="2018-07" db="EMBL/GenBank/DDBJ databases">
        <authorList>
            <person name="Zhao J."/>
        </authorList>
    </citation>
    <scope>NUCLEOTIDE SEQUENCE [LARGE SCALE GENOMIC DNA]</scope>
    <source>
        <strain evidence="3">GSSD-12</strain>
    </source>
</reference>